<sequence length="455" mass="52885">MSVLLIGSTGMGKSTLGNFLLDPDEKHVFDYQTFAVAKDNSPMTKEVKVGEKSVQIDDSNEFFLQLIDTPGLNDSDAKDLSHMINIIKKLNECEEIRACILVVKFNAKIDAQYKATIEYYSKLLPGLFDKNVIIVLTDYAIDERSEKMRKKQSIDVEKVKSNTIEELHQCADKELTYSPQLFTIDCQPLGSDEIETNQNIRLAILAYIKNLQPIKLKDLSIAKTDFIKQKDAERYKKLTGEIDGYNKRLKEVHTNSKEALEETRKKEMEIITKESEKKDLKEMLRQKDTTEDVVATHWSIAEEWRVFRWFTREFNVKSQYKISKYDTWTNGKCKFKNIDQKSDVVSGKVEGKFMRGIYASVTVYTQKRIKYEESIQDLKERLENEDNIIQLSKTAKELFLDKHKKELEEIKLLQKHIAERKAAAENCLLDHMTLKEAIQMLERLEESRSPPEESY</sequence>
<name>A0A1X7TVS2_AMPQE</name>
<comment type="subcellular location">
    <subcellularLocation>
        <location evidence="2">Membrane</location>
        <topology evidence="2">Single-pass membrane protein</topology>
    </subcellularLocation>
    <subcellularLocation>
        <location evidence="17">Plastid</location>
        <location evidence="17">Chloroplast outer membrane</location>
    </subcellularLocation>
</comment>
<reference evidence="20" key="1">
    <citation type="submission" date="2017-05" db="UniProtKB">
        <authorList>
            <consortium name="EnsemblMetazoa"/>
        </authorList>
    </citation>
    <scope>IDENTIFICATION</scope>
</reference>
<dbReference type="InterPro" id="IPR045058">
    <property type="entry name" value="GIMA/IAN/Toc"/>
</dbReference>
<evidence type="ECO:0000256" key="16">
    <source>
        <dbReference type="ARBA" id="ARBA00023136"/>
    </source>
</evidence>
<keyword evidence="4" id="KW-0813">Transport</keyword>
<dbReference type="GO" id="GO:0015031">
    <property type="term" value="P:protein transport"/>
    <property type="evidence" value="ECO:0007669"/>
    <property type="project" value="UniProtKB-KW"/>
</dbReference>
<dbReference type="AlphaFoldDB" id="A0A1X7TVS2"/>
<evidence type="ECO:0000256" key="13">
    <source>
        <dbReference type="ARBA" id="ARBA00022927"/>
    </source>
</evidence>
<evidence type="ECO:0000256" key="2">
    <source>
        <dbReference type="ARBA" id="ARBA00004167"/>
    </source>
</evidence>
<evidence type="ECO:0000256" key="1">
    <source>
        <dbReference type="ARBA" id="ARBA00001946"/>
    </source>
</evidence>
<dbReference type="PANTHER" id="PTHR10903">
    <property type="entry name" value="GTPASE, IMAP FAMILY MEMBER-RELATED"/>
    <property type="match status" value="1"/>
</dbReference>
<evidence type="ECO:0000256" key="7">
    <source>
        <dbReference type="ARBA" id="ARBA00022692"/>
    </source>
</evidence>
<dbReference type="GO" id="GO:0005525">
    <property type="term" value="F:GTP binding"/>
    <property type="evidence" value="ECO:0007669"/>
    <property type="project" value="UniProtKB-KW"/>
</dbReference>
<keyword evidence="12" id="KW-0460">Magnesium</keyword>
<comment type="cofactor">
    <cofactor evidence="1">
        <name>Mg(2+)</name>
        <dbReference type="ChEBI" id="CHEBI:18420"/>
    </cofactor>
</comment>
<dbReference type="InterPro" id="IPR006703">
    <property type="entry name" value="G_AIG1"/>
</dbReference>
<comment type="similarity">
    <text evidence="3">Belongs to the TRAFAC class TrmE-Era-EngA-EngB-Septin-like GTPase superfamily. AIG1/Toc34/Toc159-like paraseptin GTPase family. IAN subfamily.</text>
</comment>
<accession>A0A1X7TVS2</accession>
<dbReference type="SUPFAM" id="SSF52540">
    <property type="entry name" value="P-loop containing nucleoside triphosphate hydrolases"/>
    <property type="match status" value="1"/>
</dbReference>
<evidence type="ECO:0000256" key="4">
    <source>
        <dbReference type="ARBA" id="ARBA00022448"/>
    </source>
</evidence>
<evidence type="ECO:0000256" key="6">
    <source>
        <dbReference type="ARBA" id="ARBA00022640"/>
    </source>
</evidence>
<evidence type="ECO:0000256" key="14">
    <source>
        <dbReference type="ARBA" id="ARBA00022989"/>
    </source>
</evidence>
<dbReference type="Pfam" id="PF04548">
    <property type="entry name" value="AIG1"/>
    <property type="match status" value="1"/>
</dbReference>
<evidence type="ECO:0000256" key="18">
    <source>
        <dbReference type="SAM" id="Coils"/>
    </source>
</evidence>
<keyword evidence="5" id="KW-0150">Chloroplast</keyword>
<keyword evidence="7" id="KW-0812">Transmembrane</keyword>
<dbReference type="InParanoid" id="A0A1X7TVS2"/>
<keyword evidence="14" id="KW-1133">Transmembrane helix</keyword>
<evidence type="ECO:0000256" key="3">
    <source>
        <dbReference type="ARBA" id="ARBA00008535"/>
    </source>
</evidence>
<dbReference type="OrthoDB" id="2386367at2759"/>
<dbReference type="GO" id="GO:0016787">
    <property type="term" value="F:hydrolase activity"/>
    <property type="evidence" value="ECO:0007669"/>
    <property type="project" value="UniProtKB-KW"/>
</dbReference>
<evidence type="ECO:0000256" key="5">
    <source>
        <dbReference type="ARBA" id="ARBA00022528"/>
    </source>
</evidence>
<evidence type="ECO:0000256" key="10">
    <source>
        <dbReference type="ARBA" id="ARBA00022801"/>
    </source>
</evidence>
<dbReference type="EnsemblMetazoa" id="Aqu2.1.19448_001">
    <property type="protein sequence ID" value="Aqu2.1.19448_001"/>
    <property type="gene ID" value="Aqu2.1.19448"/>
</dbReference>
<evidence type="ECO:0000256" key="8">
    <source>
        <dbReference type="ARBA" id="ARBA00022723"/>
    </source>
</evidence>
<evidence type="ECO:0000256" key="11">
    <source>
        <dbReference type="ARBA" id="ARBA00022805"/>
    </source>
</evidence>
<keyword evidence="10" id="KW-0378">Hydrolase</keyword>
<evidence type="ECO:0000259" key="19">
    <source>
        <dbReference type="Pfam" id="PF04548"/>
    </source>
</evidence>
<organism evidence="20">
    <name type="scientific">Amphimedon queenslandica</name>
    <name type="common">Sponge</name>
    <dbReference type="NCBI Taxonomy" id="400682"/>
    <lineage>
        <taxon>Eukaryota</taxon>
        <taxon>Metazoa</taxon>
        <taxon>Porifera</taxon>
        <taxon>Demospongiae</taxon>
        <taxon>Heteroscleromorpha</taxon>
        <taxon>Haplosclerida</taxon>
        <taxon>Niphatidae</taxon>
        <taxon>Amphimedon</taxon>
    </lineage>
</organism>
<evidence type="ECO:0000256" key="9">
    <source>
        <dbReference type="ARBA" id="ARBA00022741"/>
    </source>
</evidence>
<dbReference type="Gene3D" id="3.40.50.300">
    <property type="entry name" value="P-loop containing nucleotide triphosphate hydrolases"/>
    <property type="match status" value="1"/>
</dbReference>
<protein>
    <recommendedName>
        <fullName evidence="19">AIG1-type G domain-containing protein</fullName>
    </recommendedName>
</protein>
<keyword evidence="16" id="KW-0472">Membrane</keyword>
<dbReference type="PANTHER" id="PTHR10903:SF135">
    <property type="entry name" value="TRANSLOCASE OF CHLOROPLAST 120, CHLOROPLASTIC-RELATED"/>
    <property type="match status" value="1"/>
</dbReference>
<keyword evidence="18" id="KW-0175">Coiled coil</keyword>
<feature type="coiled-coil region" evidence="18">
    <location>
        <begin position="361"/>
        <end position="395"/>
    </location>
</feature>
<evidence type="ECO:0000256" key="15">
    <source>
        <dbReference type="ARBA" id="ARBA00023134"/>
    </source>
</evidence>
<evidence type="ECO:0000256" key="17">
    <source>
        <dbReference type="ARBA" id="ARBA00024013"/>
    </source>
</evidence>
<evidence type="ECO:0000256" key="12">
    <source>
        <dbReference type="ARBA" id="ARBA00022842"/>
    </source>
</evidence>
<proteinExistence type="inferred from homology"/>
<evidence type="ECO:0000313" key="20">
    <source>
        <dbReference type="EnsemblMetazoa" id="Aqu2.1.19448_001"/>
    </source>
</evidence>
<keyword evidence="11" id="KW-1002">Plastid outer membrane</keyword>
<keyword evidence="13" id="KW-0653">Protein transport</keyword>
<feature type="coiled-coil region" evidence="18">
    <location>
        <begin position="235"/>
        <end position="293"/>
    </location>
</feature>
<keyword evidence="15" id="KW-0342">GTP-binding</keyword>
<dbReference type="InterPro" id="IPR027417">
    <property type="entry name" value="P-loop_NTPase"/>
</dbReference>
<dbReference type="GO" id="GO:0046872">
    <property type="term" value="F:metal ion binding"/>
    <property type="evidence" value="ECO:0007669"/>
    <property type="project" value="UniProtKB-KW"/>
</dbReference>
<feature type="domain" description="AIG1-type G" evidence="19">
    <location>
        <begin position="2"/>
        <end position="139"/>
    </location>
</feature>
<keyword evidence="9" id="KW-0547">Nucleotide-binding</keyword>
<dbReference type="GO" id="GO:0016020">
    <property type="term" value="C:membrane"/>
    <property type="evidence" value="ECO:0007669"/>
    <property type="project" value="UniProtKB-SubCell"/>
</dbReference>
<keyword evidence="8" id="KW-0479">Metal-binding</keyword>
<keyword evidence="6" id="KW-0934">Plastid</keyword>
<dbReference type="CDD" id="cd00882">
    <property type="entry name" value="Ras_like_GTPase"/>
    <property type="match status" value="1"/>
</dbReference>